<keyword evidence="3" id="KW-0539">Nucleus</keyword>
<evidence type="ECO:0000256" key="4">
    <source>
        <dbReference type="SAM" id="MobiDB-lite"/>
    </source>
</evidence>
<dbReference type="STRING" id="1348612.A0A397H042"/>
<reference evidence="6 7" key="1">
    <citation type="submission" date="2018-08" db="EMBL/GenBank/DDBJ databases">
        <title>Genome and evolution of the arbuscular mycorrhizal fungus Diversispora epigaea (formerly Glomus versiforme) and its bacterial endosymbionts.</title>
        <authorList>
            <person name="Sun X."/>
            <person name="Fei Z."/>
            <person name="Harrison M."/>
        </authorList>
    </citation>
    <scope>NUCLEOTIDE SEQUENCE [LARGE SCALE GENOMIC DNA]</scope>
    <source>
        <strain evidence="6 7">IT104</strain>
    </source>
</reference>
<feature type="compositionally biased region" description="Basic residues" evidence="4">
    <location>
        <begin position="34"/>
        <end position="45"/>
    </location>
</feature>
<dbReference type="GO" id="GO:0000978">
    <property type="term" value="F:RNA polymerase II cis-regulatory region sequence-specific DNA binding"/>
    <property type="evidence" value="ECO:0007669"/>
    <property type="project" value="TreeGrafter"/>
</dbReference>
<feature type="domain" description="HMG box" evidence="5">
    <location>
        <begin position="1"/>
        <end position="32"/>
    </location>
</feature>
<dbReference type="PANTHER" id="PTHR10270:SF161">
    <property type="entry name" value="SEX-DETERMINING REGION Y PROTEIN"/>
    <property type="match status" value="1"/>
</dbReference>
<evidence type="ECO:0000313" key="7">
    <source>
        <dbReference type="Proteomes" id="UP000266861"/>
    </source>
</evidence>
<dbReference type="OrthoDB" id="6247875at2759"/>
<evidence type="ECO:0000256" key="1">
    <source>
        <dbReference type="ARBA" id="ARBA00023125"/>
    </source>
</evidence>
<proteinExistence type="predicted"/>
<dbReference type="InterPro" id="IPR050140">
    <property type="entry name" value="SRY-related_HMG-box_TF-like"/>
</dbReference>
<keyword evidence="7" id="KW-1185">Reference proteome</keyword>
<gene>
    <name evidence="6" type="ORF">Glove_402g105</name>
</gene>
<accession>A0A397H042</accession>
<dbReference type="SUPFAM" id="SSF47095">
    <property type="entry name" value="HMG-box"/>
    <property type="match status" value="1"/>
</dbReference>
<dbReference type="Proteomes" id="UP000266861">
    <property type="component" value="Unassembled WGS sequence"/>
</dbReference>
<evidence type="ECO:0000256" key="2">
    <source>
        <dbReference type="ARBA" id="ARBA00023163"/>
    </source>
</evidence>
<feature type="compositionally biased region" description="Basic and acidic residues" evidence="4">
    <location>
        <begin position="18"/>
        <end position="33"/>
    </location>
</feature>
<evidence type="ECO:0000259" key="5">
    <source>
        <dbReference type="PROSITE" id="PS50118"/>
    </source>
</evidence>
<name>A0A397H042_9GLOM</name>
<dbReference type="PANTHER" id="PTHR10270">
    <property type="entry name" value="SOX TRANSCRIPTION FACTOR"/>
    <property type="match status" value="1"/>
</dbReference>
<keyword evidence="1 3" id="KW-0238">DNA-binding</keyword>
<protein>
    <recommendedName>
        <fullName evidence="5">HMG box domain-containing protein</fullName>
    </recommendedName>
</protein>
<keyword evidence="2" id="KW-0804">Transcription</keyword>
<dbReference type="PROSITE" id="PS50118">
    <property type="entry name" value="HMG_BOX_2"/>
    <property type="match status" value="1"/>
</dbReference>
<dbReference type="AlphaFoldDB" id="A0A397H042"/>
<dbReference type="EMBL" id="PQFF01000359">
    <property type="protein sequence ID" value="RHZ56307.1"/>
    <property type="molecule type" value="Genomic_DNA"/>
</dbReference>
<feature type="compositionally biased region" description="Polar residues" evidence="4">
    <location>
        <begin position="82"/>
        <end position="100"/>
    </location>
</feature>
<dbReference type="InterPro" id="IPR036910">
    <property type="entry name" value="HMG_box_dom_sf"/>
</dbReference>
<comment type="caution">
    <text evidence="6">The sequence shown here is derived from an EMBL/GenBank/DDBJ whole genome shotgun (WGS) entry which is preliminary data.</text>
</comment>
<feature type="compositionally biased region" description="Basic and acidic residues" evidence="4">
    <location>
        <begin position="1"/>
        <end position="12"/>
    </location>
</feature>
<feature type="compositionally biased region" description="Low complexity" evidence="4">
    <location>
        <begin position="49"/>
        <end position="76"/>
    </location>
</feature>
<feature type="DNA-binding region" description="HMG box" evidence="3">
    <location>
        <begin position="1"/>
        <end position="32"/>
    </location>
</feature>
<organism evidence="6 7">
    <name type="scientific">Diversispora epigaea</name>
    <dbReference type="NCBI Taxonomy" id="1348612"/>
    <lineage>
        <taxon>Eukaryota</taxon>
        <taxon>Fungi</taxon>
        <taxon>Fungi incertae sedis</taxon>
        <taxon>Mucoromycota</taxon>
        <taxon>Glomeromycotina</taxon>
        <taxon>Glomeromycetes</taxon>
        <taxon>Diversisporales</taxon>
        <taxon>Diversisporaceae</taxon>
        <taxon>Diversispora</taxon>
    </lineage>
</organism>
<dbReference type="Gene3D" id="1.10.30.10">
    <property type="entry name" value="High mobility group box domain"/>
    <property type="match status" value="1"/>
</dbReference>
<feature type="compositionally biased region" description="Polar residues" evidence="4">
    <location>
        <begin position="114"/>
        <end position="130"/>
    </location>
</feature>
<dbReference type="GO" id="GO:0001228">
    <property type="term" value="F:DNA-binding transcription activator activity, RNA polymerase II-specific"/>
    <property type="evidence" value="ECO:0007669"/>
    <property type="project" value="TreeGrafter"/>
</dbReference>
<evidence type="ECO:0000256" key="3">
    <source>
        <dbReference type="PROSITE-ProRule" id="PRU00267"/>
    </source>
</evidence>
<evidence type="ECO:0000313" key="6">
    <source>
        <dbReference type="EMBL" id="RHZ56307.1"/>
    </source>
</evidence>
<dbReference type="InterPro" id="IPR009071">
    <property type="entry name" value="HMG_box_dom"/>
</dbReference>
<dbReference type="GO" id="GO:0030154">
    <property type="term" value="P:cell differentiation"/>
    <property type="evidence" value="ECO:0007669"/>
    <property type="project" value="TreeGrafter"/>
</dbReference>
<dbReference type="GO" id="GO:0005634">
    <property type="term" value="C:nucleus"/>
    <property type="evidence" value="ECO:0007669"/>
    <property type="project" value="UniProtKB-UniRule"/>
</dbReference>
<feature type="region of interest" description="Disordered" evidence="4">
    <location>
        <begin position="1"/>
        <end position="130"/>
    </location>
</feature>
<sequence length="179" mass="21021">MWHEEPMEERNKFQKMAEAAKEEHMRKYPEYRYRPRRPQERKRRGQATTKKQTVQQKQRQSQQLQPSQTSLQPLNPDIEEITTPQNTSPSLQQMSYTHSPETFCAQSPEPDETITPTHASPQQMPYTQSPENTLHNAFNIGEVKTFGNDFTFNVDDMFNYNSISQFPDTNYGFGYASYN</sequence>